<evidence type="ECO:0000259" key="7">
    <source>
        <dbReference type="Pfam" id="PF21982"/>
    </source>
</evidence>
<organism evidence="8 9">
    <name type="scientific">Aerophobetes bacterium</name>
    <dbReference type="NCBI Taxonomy" id="2030807"/>
    <lineage>
        <taxon>Bacteria</taxon>
        <taxon>Candidatus Aerophobota</taxon>
    </lineage>
</organism>
<dbReference type="AlphaFoldDB" id="A0A523RWL5"/>
<keyword evidence="4 5" id="KW-0963">Cytoplasm</keyword>
<dbReference type="InterPro" id="IPR053924">
    <property type="entry name" value="RecX_HTH_2nd"/>
</dbReference>
<evidence type="ECO:0000313" key="9">
    <source>
        <dbReference type="Proteomes" id="UP000316360"/>
    </source>
</evidence>
<protein>
    <recommendedName>
        <fullName evidence="3 5">Regulatory protein RecX</fullName>
    </recommendedName>
</protein>
<dbReference type="GO" id="GO:0006282">
    <property type="term" value="P:regulation of DNA repair"/>
    <property type="evidence" value="ECO:0007669"/>
    <property type="project" value="UniProtKB-UniRule"/>
</dbReference>
<comment type="caution">
    <text evidence="8">The sequence shown here is derived from an EMBL/GenBank/DDBJ whole genome shotgun (WGS) entry which is preliminary data.</text>
</comment>
<dbReference type="PANTHER" id="PTHR33602:SF1">
    <property type="entry name" value="REGULATORY PROTEIN RECX FAMILY PROTEIN"/>
    <property type="match status" value="1"/>
</dbReference>
<evidence type="ECO:0000256" key="3">
    <source>
        <dbReference type="ARBA" id="ARBA00018111"/>
    </source>
</evidence>
<gene>
    <name evidence="5" type="primary">recX</name>
    <name evidence="8" type="ORF">E3J84_04330</name>
</gene>
<dbReference type="InterPro" id="IPR036388">
    <property type="entry name" value="WH-like_DNA-bd_sf"/>
</dbReference>
<dbReference type="PANTHER" id="PTHR33602">
    <property type="entry name" value="REGULATORY PROTEIN RECX FAMILY PROTEIN"/>
    <property type="match status" value="1"/>
</dbReference>
<evidence type="ECO:0000256" key="2">
    <source>
        <dbReference type="ARBA" id="ARBA00009695"/>
    </source>
</evidence>
<evidence type="ECO:0000256" key="5">
    <source>
        <dbReference type="HAMAP-Rule" id="MF_01114"/>
    </source>
</evidence>
<feature type="domain" description="RecX first three-helical" evidence="7">
    <location>
        <begin position="11"/>
        <end position="49"/>
    </location>
</feature>
<evidence type="ECO:0000256" key="1">
    <source>
        <dbReference type="ARBA" id="ARBA00004496"/>
    </source>
</evidence>
<sequence>MSGESDLLRAQDYALKLLSYRERSREEIQVRMERKGFEKDVIEKVLRYLESQKYLDDRRFAELWAHDRLRKGYGKWRVILELREKGVNQEIIDGVVKEVYGTVDEIGMALDLVNRRGYDLGSREDKGVARRASQFLRRRGFSFSVIREVMSRMLE</sequence>
<dbReference type="Pfam" id="PF02631">
    <property type="entry name" value="RecX_HTH2"/>
    <property type="match status" value="1"/>
</dbReference>
<dbReference type="HAMAP" id="MF_01114">
    <property type="entry name" value="RecX"/>
    <property type="match status" value="1"/>
</dbReference>
<comment type="subcellular location">
    <subcellularLocation>
        <location evidence="1 5">Cytoplasm</location>
    </subcellularLocation>
</comment>
<dbReference type="Pfam" id="PF21982">
    <property type="entry name" value="RecX_HTH1"/>
    <property type="match status" value="1"/>
</dbReference>
<feature type="domain" description="RecX second three-helical" evidence="6">
    <location>
        <begin position="56"/>
        <end position="93"/>
    </location>
</feature>
<evidence type="ECO:0000259" key="6">
    <source>
        <dbReference type="Pfam" id="PF02631"/>
    </source>
</evidence>
<reference evidence="8 9" key="1">
    <citation type="submission" date="2019-03" db="EMBL/GenBank/DDBJ databases">
        <title>Metabolic potential of uncultured bacteria and archaea associated with petroleum seepage in deep-sea sediments.</title>
        <authorList>
            <person name="Dong X."/>
            <person name="Hubert C."/>
        </authorList>
    </citation>
    <scope>NUCLEOTIDE SEQUENCE [LARGE SCALE GENOMIC DNA]</scope>
    <source>
        <strain evidence="8">E44_bin7</strain>
    </source>
</reference>
<comment type="function">
    <text evidence="5">Modulates RecA activity.</text>
</comment>
<dbReference type="EMBL" id="SOKJ01000242">
    <property type="protein sequence ID" value="TET10164.1"/>
    <property type="molecule type" value="Genomic_DNA"/>
</dbReference>
<dbReference type="Gene3D" id="1.10.10.10">
    <property type="entry name" value="Winged helix-like DNA-binding domain superfamily/Winged helix DNA-binding domain"/>
    <property type="match status" value="3"/>
</dbReference>
<evidence type="ECO:0000256" key="4">
    <source>
        <dbReference type="ARBA" id="ARBA00022490"/>
    </source>
</evidence>
<name>A0A523RWL5_UNCAE</name>
<proteinExistence type="inferred from homology"/>
<evidence type="ECO:0000313" key="8">
    <source>
        <dbReference type="EMBL" id="TET10164.1"/>
    </source>
</evidence>
<accession>A0A523RWL5</accession>
<dbReference type="InterPro" id="IPR053926">
    <property type="entry name" value="RecX_HTH_1st"/>
</dbReference>
<dbReference type="GO" id="GO:0005737">
    <property type="term" value="C:cytoplasm"/>
    <property type="evidence" value="ECO:0007669"/>
    <property type="project" value="UniProtKB-SubCell"/>
</dbReference>
<dbReference type="Proteomes" id="UP000316360">
    <property type="component" value="Unassembled WGS sequence"/>
</dbReference>
<dbReference type="InterPro" id="IPR003783">
    <property type="entry name" value="Regulatory_RecX"/>
</dbReference>
<comment type="similarity">
    <text evidence="2 5">Belongs to the RecX family.</text>
</comment>